<reference evidence="3 4" key="1">
    <citation type="submission" date="2019-09" db="EMBL/GenBank/DDBJ databases">
        <title>The hologenome of the rock-dwelling lichen Lasallia pustulata.</title>
        <authorList>
            <person name="Greshake Tzovaras B."/>
            <person name="Segers F."/>
            <person name="Bicker A."/>
            <person name="Dal Grande F."/>
            <person name="Otte J."/>
            <person name="Hankeln T."/>
            <person name="Schmitt I."/>
            <person name="Ebersberger I."/>
        </authorList>
    </citation>
    <scope>NUCLEOTIDE SEQUENCE [LARGE SCALE GENOMIC DNA]</scope>
    <source>
        <strain evidence="3">A1-1</strain>
    </source>
</reference>
<name>A0A5M8PIK1_9LECA</name>
<feature type="region of interest" description="Disordered" evidence="1">
    <location>
        <begin position="250"/>
        <end position="467"/>
    </location>
</feature>
<feature type="compositionally biased region" description="Acidic residues" evidence="1">
    <location>
        <begin position="336"/>
        <end position="348"/>
    </location>
</feature>
<dbReference type="Pfam" id="PF02338">
    <property type="entry name" value="OTU"/>
    <property type="match status" value="1"/>
</dbReference>
<dbReference type="CDD" id="cd22756">
    <property type="entry name" value="OTU_OTUD3-like"/>
    <property type="match status" value="1"/>
</dbReference>
<dbReference type="InterPro" id="IPR038765">
    <property type="entry name" value="Papain-like_cys_pep_sf"/>
</dbReference>
<dbReference type="PANTHER" id="PTHR12419">
    <property type="entry name" value="OTU DOMAIN CONTAINING PROTEIN"/>
    <property type="match status" value="1"/>
</dbReference>
<dbReference type="Gene3D" id="3.90.70.80">
    <property type="match status" value="1"/>
</dbReference>
<accession>A0A5M8PIK1</accession>
<dbReference type="InterPro" id="IPR050704">
    <property type="entry name" value="Peptidase_C85-like"/>
</dbReference>
<dbReference type="InterPro" id="IPR003323">
    <property type="entry name" value="OTU_dom"/>
</dbReference>
<sequence>MGLSADEFPLLAAYGLYVSQIRGDGNCLFNALSDQLYGNQASHHEIRSRVIDYMRDNASYYKQFIDVHPGGGVRRNPKRKNVGAYSTPTAYLVPTAEEVERVFESHLQQMARGGTYGDNMEITAFSAAYGVDVKIYQRDFAYLISAPEEEEEASRQVLHIAYHLWEHFSSVRNVNGPHTGLPHVKETYMTPEVEKKHKQKLAQTPYVLPWRVNLVCQSLPYLADRTRIHKTLEECKGNIDIAVSKLLDAEERGSVSSTQESSSVEREPDSDEEAICGPNKKQDRRLSRATRTVLKEKDEQKKRDLALRAKTNHDPPTTNGHTPLSGIKDTNSAKEEDGDETEEEDWENDPSYRDSASASPSASASDYSAASKLTSGAVRLKLSQPKRENEKDPPPSDACREVAHGVKAEHHGDSGGGAGGGKTQQRQAGPRQKRVTQRDKRDMKKAAQKAAAKARKQGRAAGKAANGKNGIIAAAAKEGKENSPAIEAGIKTLYI</sequence>
<feature type="compositionally biased region" description="Basic and acidic residues" evidence="1">
    <location>
        <begin position="293"/>
        <end position="313"/>
    </location>
</feature>
<feature type="compositionally biased region" description="Basic and acidic residues" evidence="1">
    <location>
        <begin position="385"/>
        <end position="413"/>
    </location>
</feature>
<dbReference type="SUPFAM" id="SSF54001">
    <property type="entry name" value="Cysteine proteinases"/>
    <property type="match status" value="1"/>
</dbReference>
<dbReference type="Proteomes" id="UP000324767">
    <property type="component" value="Unassembled WGS sequence"/>
</dbReference>
<dbReference type="GO" id="GO:0016579">
    <property type="term" value="P:protein deubiquitination"/>
    <property type="evidence" value="ECO:0007669"/>
    <property type="project" value="TreeGrafter"/>
</dbReference>
<dbReference type="PANTHER" id="PTHR12419:SF7">
    <property type="entry name" value="OTU DOMAIN-CONTAINING PROTEIN 3"/>
    <property type="match status" value="1"/>
</dbReference>
<dbReference type="PROSITE" id="PS50802">
    <property type="entry name" value="OTU"/>
    <property type="match status" value="1"/>
</dbReference>
<comment type="caution">
    <text evidence="3">The sequence shown here is derived from an EMBL/GenBank/DDBJ whole genome shotgun (WGS) entry which is preliminary data.</text>
</comment>
<gene>
    <name evidence="3" type="ORF">FRX48_06786</name>
</gene>
<feature type="domain" description="OTU" evidence="2">
    <location>
        <begin position="16"/>
        <end position="174"/>
    </location>
</feature>
<dbReference type="AlphaFoldDB" id="A0A5M8PIK1"/>
<feature type="compositionally biased region" description="Low complexity" evidence="1">
    <location>
        <begin position="353"/>
        <end position="371"/>
    </location>
</feature>
<protein>
    <recommendedName>
        <fullName evidence="2">OTU domain-containing protein</fullName>
    </recommendedName>
</protein>
<evidence type="ECO:0000256" key="1">
    <source>
        <dbReference type="SAM" id="MobiDB-lite"/>
    </source>
</evidence>
<evidence type="ECO:0000313" key="4">
    <source>
        <dbReference type="Proteomes" id="UP000324767"/>
    </source>
</evidence>
<dbReference type="EMBL" id="VXIT01000011">
    <property type="protein sequence ID" value="KAA6409233.1"/>
    <property type="molecule type" value="Genomic_DNA"/>
</dbReference>
<dbReference type="GO" id="GO:0004843">
    <property type="term" value="F:cysteine-type deubiquitinase activity"/>
    <property type="evidence" value="ECO:0007669"/>
    <property type="project" value="TreeGrafter"/>
</dbReference>
<evidence type="ECO:0000259" key="2">
    <source>
        <dbReference type="PROSITE" id="PS50802"/>
    </source>
</evidence>
<evidence type="ECO:0000313" key="3">
    <source>
        <dbReference type="EMBL" id="KAA6409233.1"/>
    </source>
</evidence>
<organism evidence="3 4">
    <name type="scientific">Lasallia pustulata</name>
    <dbReference type="NCBI Taxonomy" id="136370"/>
    <lineage>
        <taxon>Eukaryota</taxon>
        <taxon>Fungi</taxon>
        <taxon>Dikarya</taxon>
        <taxon>Ascomycota</taxon>
        <taxon>Pezizomycotina</taxon>
        <taxon>Lecanoromycetes</taxon>
        <taxon>OSLEUM clade</taxon>
        <taxon>Umbilicariomycetidae</taxon>
        <taxon>Umbilicariales</taxon>
        <taxon>Umbilicariaceae</taxon>
        <taxon>Lasallia</taxon>
    </lineage>
</organism>
<dbReference type="OrthoDB" id="409956at2759"/>
<feature type="compositionally biased region" description="Basic and acidic residues" evidence="1">
    <location>
        <begin position="436"/>
        <end position="445"/>
    </location>
</feature>
<proteinExistence type="predicted"/>